<keyword evidence="3" id="KW-0677">Repeat</keyword>
<evidence type="ECO:0000259" key="11">
    <source>
        <dbReference type="PROSITE" id="PS50811"/>
    </source>
</evidence>
<comment type="subcellular location">
    <subcellularLocation>
        <location evidence="1">Nucleus</location>
    </subcellularLocation>
</comment>
<dbReference type="PANTHER" id="PTHR31221">
    <property type="entry name" value="WRKY TRANSCRIPTION FACTOR PROTEIN 1-RELATED"/>
    <property type="match status" value="1"/>
</dbReference>
<dbReference type="GO" id="GO:0005634">
    <property type="term" value="C:nucleus"/>
    <property type="evidence" value="ECO:0000318"/>
    <property type="project" value="GO_Central"/>
</dbReference>
<feature type="domain" description="WRKY" evidence="11">
    <location>
        <begin position="217"/>
        <end position="282"/>
    </location>
</feature>
<evidence type="ECO:0000256" key="8">
    <source>
        <dbReference type="ARBA" id="ARBA00023242"/>
    </source>
</evidence>
<evidence type="ECO:0000256" key="5">
    <source>
        <dbReference type="ARBA" id="ARBA00023015"/>
    </source>
</evidence>
<feature type="region of interest" description="Disordered" evidence="10">
    <location>
        <begin position="19"/>
        <end position="52"/>
    </location>
</feature>
<dbReference type="Proteomes" id="UP000813463">
    <property type="component" value="Chromosome 2"/>
</dbReference>
<evidence type="ECO:0000256" key="6">
    <source>
        <dbReference type="ARBA" id="ARBA00023125"/>
    </source>
</evidence>
<dbReference type="Gene3D" id="2.20.25.80">
    <property type="entry name" value="WRKY domain"/>
    <property type="match status" value="2"/>
</dbReference>
<reference evidence="13" key="2">
    <citation type="submission" date="2025-04" db="UniProtKB">
        <authorList>
            <consortium name="RefSeq"/>
        </authorList>
    </citation>
    <scope>IDENTIFICATION</scope>
    <source>
        <tissue evidence="14">Leaf</tissue>
    </source>
</reference>
<dbReference type="GO" id="GO:0006355">
    <property type="term" value="P:regulation of DNA-templated transcription"/>
    <property type="evidence" value="ECO:0000318"/>
    <property type="project" value="GO_Central"/>
</dbReference>
<evidence type="ECO:0000256" key="7">
    <source>
        <dbReference type="ARBA" id="ARBA00023163"/>
    </source>
</evidence>
<keyword evidence="4" id="KW-0862">Zinc</keyword>
<evidence type="ECO:0000256" key="1">
    <source>
        <dbReference type="ARBA" id="ARBA00004123"/>
    </source>
</evidence>
<dbReference type="KEGG" id="soe:110803840"/>
<proteinExistence type="inferred from homology"/>
<accession>A0A9R0JEK6</accession>
<evidence type="ECO:0000256" key="2">
    <source>
        <dbReference type="ARBA" id="ARBA00022723"/>
    </source>
</evidence>
<keyword evidence="8" id="KW-0539">Nucleus</keyword>
<dbReference type="RefSeq" id="XP_056693361.1">
    <property type="nucleotide sequence ID" value="XM_056837383.1"/>
</dbReference>
<dbReference type="FunFam" id="2.20.25.80:FF:000003">
    <property type="entry name" value="WRKY transcription factor 57"/>
    <property type="match status" value="1"/>
</dbReference>
<keyword evidence="2" id="KW-0479">Metal-binding</keyword>
<feature type="compositionally biased region" description="Polar residues" evidence="10">
    <location>
        <begin position="292"/>
        <end position="306"/>
    </location>
</feature>
<protein>
    <submittedName>
        <fullName evidence="13 14">WRKY transcription factor 1</fullName>
    </submittedName>
</protein>
<evidence type="ECO:0000313" key="14">
    <source>
        <dbReference type="RefSeq" id="XP_056693361.1"/>
    </source>
</evidence>
<sequence length="437" mass="48050">MGTQEENAVIVTPKDALEQRLSPDSTIHASSIDREGNASIVPEKPSEDGYNWRKYGQKNVKGNEYIRSYYKCSHPNCQVKKQVERSLDGRITDITYLGKHDHAKPHSDPLATVPSLLSVKLQIPDCPQPPVDEDKPSDAHALTIVTTDHVKKMEVCRYAIVKMADDSTPVSLTPSSQARDDHSENFTLKRRKRGTDGVDSSTEKTNHESRIIVHTVSEVDIVNDGYRWRKYGQKMVKGNPNPRSYYRCSTTGCPVKKHVERASHDLKVVITTYEGEHDHSMPPIRTIVPQTAAGSAGGTESNGMSKSKSEESDAAQDGAIIGKPEKGDSTTKEEESKSAIVARTENPLTKAERTDHIPPTAKEEIGQTAKQEKVSTVNVVLKPEVVPTKEQKPGAISDMKPEVVLSEGKRADTIVESSRAEAKSNGLQRPNAEAVNC</sequence>
<name>A0A9R0JEK6_SPIOL</name>
<dbReference type="PROSITE" id="PS50811">
    <property type="entry name" value="WRKY"/>
    <property type="match status" value="2"/>
</dbReference>
<keyword evidence="12" id="KW-1185">Reference proteome</keyword>
<dbReference type="SUPFAM" id="SSF118290">
    <property type="entry name" value="WRKY DNA-binding domain"/>
    <property type="match status" value="2"/>
</dbReference>
<feature type="region of interest" description="Disordered" evidence="10">
    <location>
        <begin position="168"/>
        <end position="206"/>
    </location>
</feature>
<dbReference type="OrthoDB" id="1918969at2759"/>
<dbReference type="Pfam" id="PF03106">
    <property type="entry name" value="WRKY"/>
    <property type="match status" value="2"/>
</dbReference>
<feature type="compositionally biased region" description="Basic and acidic residues" evidence="10">
    <location>
        <begin position="323"/>
        <end position="337"/>
    </location>
</feature>
<evidence type="ECO:0000313" key="13">
    <source>
        <dbReference type="RefSeq" id="XP_021865070.1"/>
    </source>
</evidence>
<dbReference type="PANTHER" id="PTHR31221:SF1">
    <property type="entry name" value="WRKY TRANSCRIPTION FACTOR 33-RELATED"/>
    <property type="match status" value="1"/>
</dbReference>
<evidence type="ECO:0000256" key="10">
    <source>
        <dbReference type="SAM" id="MobiDB-lite"/>
    </source>
</evidence>
<dbReference type="AlphaFoldDB" id="A0A9R0JEK6"/>
<dbReference type="SMART" id="SM00774">
    <property type="entry name" value="WRKY"/>
    <property type="match status" value="2"/>
</dbReference>
<dbReference type="InterPro" id="IPR036576">
    <property type="entry name" value="WRKY_dom_sf"/>
</dbReference>
<feature type="compositionally biased region" description="Basic and acidic residues" evidence="10">
    <location>
        <begin position="350"/>
        <end position="372"/>
    </location>
</feature>
<comment type="similarity">
    <text evidence="9">Belongs to the WRKY group I family.</text>
</comment>
<dbReference type="GO" id="GO:0003700">
    <property type="term" value="F:DNA-binding transcription factor activity"/>
    <property type="evidence" value="ECO:0000318"/>
    <property type="project" value="GO_Central"/>
</dbReference>
<dbReference type="InterPro" id="IPR003657">
    <property type="entry name" value="WRKY_dom"/>
</dbReference>
<dbReference type="GO" id="GO:0046872">
    <property type="term" value="F:metal ion binding"/>
    <property type="evidence" value="ECO:0007669"/>
    <property type="project" value="UniProtKB-KW"/>
</dbReference>
<feature type="region of interest" description="Disordered" evidence="10">
    <location>
        <begin position="292"/>
        <end position="372"/>
    </location>
</feature>
<feature type="compositionally biased region" description="Polar residues" evidence="10">
    <location>
        <begin position="168"/>
        <end position="177"/>
    </location>
</feature>
<evidence type="ECO:0000256" key="9">
    <source>
        <dbReference type="ARBA" id="ARBA00061157"/>
    </source>
</evidence>
<gene>
    <name evidence="13 14" type="primary">LOC110803840</name>
</gene>
<dbReference type="FunFam" id="2.20.25.80:FF:000006">
    <property type="entry name" value="WRKY transcription factor"/>
    <property type="match status" value="1"/>
</dbReference>
<dbReference type="GeneID" id="110803840"/>
<evidence type="ECO:0000313" key="12">
    <source>
        <dbReference type="Proteomes" id="UP000813463"/>
    </source>
</evidence>
<feature type="domain" description="WRKY" evidence="11">
    <location>
        <begin position="41"/>
        <end position="105"/>
    </location>
</feature>
<evidence type="ECO:0000256" key="3">
    <source>
        <dbReference type="ARBA" id="ARBA00022737"/>
    </source>
</evidence>
<dbReference type="GO" id="GO:0000976">
    <property type="term" value="F:transcription cis-regulatory region binding"/>
    <property type="evidence" value="ECO:0000318"/>
    <property type="project" value="GO_Central"/>
</dbReference>
<keyword evidence="6" id="KW-0238">DNA-binding</keyword>
<feature type="region of interest" description="Disordered" evidence="10">
    <location>
        <begin position="417"/>
        <end position="437"/>
    </location>
</feature>
<reference evidence="12" key="1">
    <citation type="journal article" date="2021" name="Nat. Commun.">
        <title>Genomic analyses provide insights into spinach domestication and the genetic basis of agronomic traits.</title>
        <authorList>
            <person name="Cai X."/>
            <person name="Sun X."/>
            <person name="Xu C."/>
            <person name="Sun H."/>
            <person name="Wang X."/>
            <person name="Ge C."/>
            <person name="Zhang Z."/>
            <person name="Wang Q."/>
            <person name="Fei Z."/>
            <person name="Jiao C."/>
            <person name="Wang Q."/>
        </authorList>
    </citation>
    <scope>NUCLEOTIDE SEQUENCE [LARGE SCALE GENOMIC DNA]</scope>
    <source>
        <strain evidence="12">cv. Varoflay</strain>
    </source>
</reference>
<dbReference type="InterPro" id="IPR044810">
    <property type="entry name" value="WRKY_plant"/>
</dbReference>
<keyword evidence="7" id="KW-0804">Transcription</keyword>
<evidence type="ECO:0000256" key="4">
    <source>
        <dbReference type="ARBA" id="ARBA00022833"/>
    </source>
</evidence>
<dbReference type="RefSeq" id="XP_021865070.1">
    <property type="nucleotide sequence ID" value="XM_022009378.1"/>
</dbReference>
<organism evidence="12 13">
    <name type="scientific">Spinacia oleracea</name>
    <name type="common">Spinach</name>
    <dbReference type="NCBI Taxonomy" id="3562"/>
    <lineage>
        <taxon>Eukaryota</taxon>
        <taxon>Viridiplantae</taxon>
        <taxon>Streptophyta</taxon>
        <taxon>Embryophyta</taxon>
        <taxon>Tracheophyta</taxon>
        <taxon>Spermatophyta</taxon>
        <taxon>Magnoliopsida</taxon>
        <taxon>eudicotyledons</taxon>
        <taxon>Gunneridae</taxon>
        <taxon>Pentapetalae</taxon>
        <taxon>Caryophyllales</taxon>
        <taxon>Chenopodiaceae</taxon>
        <taxon>Chenopodioideae</taxon>
        <taxon>Anserineae</taxon>
        <taxon>Spinacia</taxon>
    </lineage>
</organism>
<keyword evidence="5" id="KW-0805">Transcription regulation</keyword>